<sequence>KANTFLMRLQGSLHITDPPMAHMFSRYMYLQAKKIIDKHGWLVKKPITKSNPAGLIQTVAIHLLTFAIYDGCNGDAEELVLDGFQQLLFNAVEQYPHCGMMWYSVTSDKYCECALKRVRSKHSQY</sequence>
<evidence type="ECO:0000313" key="2">
    <source>
        <dbReference type="Proteomes" id="UP001328107"/>
    </source>
</evidence>
<accession>A0AAN4ZUT7</accession>
<feature type="non-terminal residue" evidence="1">
    <location>
        <position position="1"/>
    </location>
</feature>
<dbReference type="Proteomes" id="UP001328107">
    <property type="component" value="Unassembled WGS sequence"/>
</dbReference>
<organism evidence="1 2">
    <name type="scientific">Pristionchus mayeri</name>
    <dbReference type="NCBI Taxonomy" id="1317129"/>
    <lineage>
        <taxon>Eukaryota</taxon>
        <taxon>Metazoa</taxon>
        <taxon>Ecdysozoa</taxon>
        <taxon>Nematoda</taxon>
        <taxon>Chromadorea</taxon>
        <taxon>Rhabditida</taxon>
        <taxon>Rhabditina</taxon>
        <taxon>Diplogasteromorpha</taxon>
        <taxon>Diplogasteroidea</taxon>
        <taxon>Neodiplogasteridae</taxon>
        <taxon>Pristionchus</taxon>
    </lineage>
</organism>
<comment type="caution">
    <text evidence="1">The sequence shown here is derived from an EMBL/GenBank/DDBJ whole genome shotgun (WGS) entry which is preliminary data.</text>
</comment>
<gene>
    <name evidence="1" type="ORF">PMAYCL1PPCAC_14010</name>
</gene>
<dbReference type="AlphaFoldDB" id="A0AAN4ZUT7"/>
<protein>
    <submittedName>
        <fullName evidence="1">Uncharacterized protein</fullName>
    </submittedName>
</protein>
<name>A0AAN4ZUT7_9BILA</name>
<dbReference type="EMBL" id="BTRK01000003">
    <property type="protein sequence ID" value="GMR43815.1"/>
    <property type="molecule type" value="Genomic_DNA"/>
</dbReference>
<reference evidence="2" key="1">
    <citation type="submission" date="2022-10" db="EMBL/GenBank/DDBJ databases">
        <title>Genome assembly of Pristionchus species.</title>
        <authorList>
            <person name="Yoshida K."/>
            <person name="Sommer R.J."/>
        </authorList>
    </citation>
    <scope>NUCLEOTIDE SEQUENCE [LARGE SCALE GENOMIC DNA]</scope>
    <source>
        <strain evidence="2">RS5460</strain>
    </source>
</reference>
<evidence type="ECO:0000313" key="1">
    <source>
        <dbReference type="EMBL" id="GMR43815.1"/>
    </source>
</evidence>
<feature type="non-terminal residue" evidence="1">
    <location>
        <position position="125"/>
    </location>
</feature>
<keyword evidence="2" id="KW-1185">Reference proteome</keyword>
<proteinExistence type="predicted"/>